<dbReference type="RefSeq" id="WP_254155427.1">
    <property type="nucleotide sequence ID" value="NZ_JAHESD010000057.1"/>
</dbReference>
<evidence type="ECO:0000313" key="4">
    <source>
        <dbReference type="EMBL" id="MBT1705480.1"/>
    </source>
</evidence>
<organism evidence="4 5">
    <name type="scientific">Chryseosolibacter indicus</name>
    <dbReference type="NCBI Taxonomy" id="2782351"/>
    <lineage>
        <taxon>Bacteria</taxon>
        <taxon>Pseudomonadati</taxon>
        <taxon>Bacteroidota</taxon>
        <taxon>Cytophagia</taxon>
        <taxon>Cytophagales</taxon>
        <taxon>Chryseotaleaceae</taxon>
        <taxon>Chryseosolibacter</taxon>
    </lineage>
</organism>
<sequence length="462" mass="55578">MKRKTNVVVTDNTDTLKQGRFLTINRIFVTGNRITRDRIILRELSLKPGDTFFSNDLAGILELDRRKLLNTRLFNTVEIKTLELEPLKIDLVIDVNERWYTFPAPIFDIADRNFNEWWQNYDHDLRRVNYGLRLYQYNMRGRNETLRFHAQFGFQRRFELMYRFPYIDRKQKQGLTIDLSFTETKNTAFKTDDHKYVFLKDEHILKTNRLAGLTYSYRNSFYETHSLRVEYFDMHIDDTLKLLNPIYYKGEQLDQQYTSLTYTFNSDRRDFISYPLIGYQFMLQATRNGLLAKDDLNKFETTLTYSKYWDLKKNYYLSNNTIVYTSYPDDVSFINYGVLGLRRQFVRGYELYVIEGPHFFLNKTTFKKLLFSRKYHWSMMPISQFRHLPLSIYLKTYADVGYVKNYPDYKERDINTRLSDKLLGGTGLGLDVVGFYDLVLRFEYTINAETEHGFFFHIKREF</sequence>
<dbReference type="EMBL" id="JAHESD010000057">
    <property type="protein sequence ID" value="MBT1705480.1"/>
    <property type="molecule type" value="Genomic_DNA"/>
</dbReference>
<reference evidence="4 5" key="1">
    <citation type="submission" date="2021-05" db="EMBL/GenBank/DDBJ databases">
        <title>A Polyphasic approach of four new species of the genus Ohtaekwangia: Ohtaekwangia histidinii sp. nov., Ohtaekwangia cretensis sp. nov., Ohtaekwangia indiensis sp. nov., Ohtaekwangia reichenbachii sp. nov. from diverse environment.</title>
        <authorList>
            <person name="Octaviana S."/>
        </authorList>
    </citation>
    <scope>NUCLEOTIDE SEQUENCE [LARGE SCALE GENOMIC DNA]</scope>
    <source>
        <strain evidence="4 5">PWU20</strain>
    </source>
</reference>
<evidence type="ECO:0000256" key="1">
    <source>
        <dbReference type="ARBA" id="ARBA00004370"/>
    </source>
</evidence>
<dbReference type="InterPro" id="IPR000184">
    <property type="entry name" value="Bac_surfAg_D15"/>
</dbReference>
<evidence type="ECO:0000313" key="5">
    <source>
        <dbReference type="Proteomes" id="UP000772618"/>
    </source>
</evidence>
<feature type="domain" description="POTRA" evidence="3">
    <location>
        <begin position="22"/>
        <end position="98"/>
    </location>
</feature>
<comment type="caution">
    <text evidence="4">The sequence shown here is derived from an EMBL/GenBank/DDBJ whole genome shotgun (WGS) entry which is preliminary data.</text>
</comment>
<evidence type="ECO:0000256" key="2">
    <source>
        <dbReference type="ARBA" id="ARBA00023136"/>
    </source>
</evidence>
<evidence type="ECO:0000259" key="3">
    <source>
        <dbReference type="PROSITE" id="PS51779"/>
    </source>
</evidence>
<dbReference type="Proteomes" id="UP000772618">
    <property type="component" value="Unassembled WGS sequence"/>
</dbReference>
<dbReference type="PROSITE" id="PS51779">
    <property type="entry name" value="POTRA"/>
    <property type="match status" value="1"/>
</dbReference>
<name>A0ABS5VVL2_9BACT</name>
<gene>
    <name evidence="4" type="ORF">KK060_19470</name>
</gene>
<dbReference type="Pfam" id="PF01103">
    <property type="entry name" value="Omp85"/>
    <property type="match status" value="1"/>
</dbReference>
<protein>
    <submittedName>
        <fullName evidence="4">BamA/TamA family outer membrane protein</fullName>
    </submittedName>
</protein>
<dbReference type="Gene3D" id="3.10.20.310">
    <property type="entry name" value="membrane protein fhac"/>
    <property type="match status" value="1"/>
</dbReference>
<accession>A0ABS5VVL2</accession>
<dbReference type="InterPro" id="IPR034746">
    <property type="entry name" value="POTRA"/>
</dbReference>
<proteinExistence type="predicted"/>
<dbReference type="Pfam" id="PF07244">
    <property type="entry name" value="POTRA"/>
    <property type="match status" value="1"/>
</dbReference>
<dbReference type="InterPro" id="IPR010827">
    <property type="entry name" value="BamA/TamA_POTRA"/>
</dbReference>
<keyword evidence="2" id="KW-0472">Membrane</keyword>
<dbReference type="Gene3D" id="2.40.160.50">
    <property type="entry name" value="membrane protein fhac: a member of the omp85/tpsb transporter family"/>
    <property type="match status" value="1"/>
</dbReference>
<comment type="subcellular location">
    <subcellularLocation>
        <location evidence="1">Membrane</location>
    </subcellularLocation>
</comment>
<keyword evidence="5" id="KW-1185">Reference proteome</keyword>